<name>A0A5D3AY01_9TREE</name>
<dbReference type="Proteomes" id="UP000322245">
    <property type="component" value="Unassembled WGS sequence"/>
</dbReference>
<accession>A0A5D3AY01</accession>
<protein>
    <submittedName>
        <fullName evidence="2">Uncharacterized protein</fullName>
    </submittedName>
</protein>
<dbReference type="EMBL" id="NIDF01000049">
    <property type="protein sequence ID" value="TYJ54960.1"/>
    <property type="molecule type" value="Genomic_DNA"/>
</dbReference>
<reference evidence="2 3" key="1">
    <citation type="submission" date="2017-05" db="EMBL/GenBank/DDBJ databases">
        <title>The Genome Sequence of Tsuchiyaea wingfieldii DSM 27421.</title>
        <authorList>
            <person name="Cuomo C."/>
            <person name="Passer A."/>
            <person name="Billmyre B."/>
            <person name="Heitman J."/>
        </authorList>
    </citation>
    <scope>NUCLEOTIDE SEQUENCE [LARGE SCALE GENOMIC DNA]</scope>
    <source>
        <strain evidence="2 3">DSM 27421</strain>
    </source>
</reference>
<evidence type="ECO:0000313" key="2">
    <source>
        <dbReference type="EMBL" id="TYJ54960.1"/>
    </source>
</evidence>
<gene>
    <name evidence="2" type="ORF">B9479_004372</name>
</gene>
<sequence length="335" mass="37322">MSTITEVEQGLVERINPEDIPGIFQEITINADVVKTDKTQLTYHTQSFQPLLDEPETDGDDFMRGSIAGSSMFNDNRRVRLVLEDPMPPMSSVNGQFPVYEERNGMSVIDFKLPTLDEDSEQGEYPYTLQSDIVLALPPDKYTIPTDVTCFYSQLTPSERAAREEAQQGSWIKAVDSVYVARENLEILTDMPVLKPLLDDIDGLALESLAPGALIVADGHRSNDYGIEQENGRFQISDDITLTRVDQDGLRQVHTTRATYTPYQVSVTRPDASDDFHHVTCATSGPDTFSRLTMLVPQRVSLDATLAEGERERRRRLEEDGAGGSCAADVRGAWQ</sequence>
<evidence type="ECO:0000313" key="3">
    <source>
        <dbReference type="Proteomes" id="UP000322245"/>
    </source>
</evidence>
<organism evidence="2 3">
    <name type="scientific">Cryptococcus floricola</name>
    <dbReference type="NCBI Taxonomy" id="2591691"/>
    <lineage>
        <taxon>Eukaryota</taxon>
        <taxon>Fungi</taxon>
        <taxon>Dikarya</taxon>
        <taxon>Basidiomycota</taxon>
        <taxon>Agaricomycotina</taxon>
        <taxon>Tremellomycetes</taxon>
        <taxon>Tremellales</taxon>
        <taxon>Cryptococcaceae</taxon>
        <taxon>Cryptococcus</taxon>
    </lineage>
</organism>
<dbReference type="AlphaFoldDB" id="A0A5D3AY01"/>
<evidence type="ECO:0000256" key="1">
    <source>
        <dbReference type="SAM" id="MobiDB-lite"/>
    </source>
</evidence>
<comment type="caution">
    <text evidence="2">The sequence shown here is derived from an EMBL/GenBank/DDBJ whole genome shotgun (WGS) entry which is preliminary data.</text>
</comment>
<keyword evidence="3" id="KW-1185">Reference proteome</keyword>
<feature type="region of interest" description="Disordered" evidence="1">
    <location>
        <begin position="312"/>
        <end position="335"/>
    </location>
</feature>
<proteinExistence type="predicted"/>